<dbReference type="Gene3D" id="1.10.110.10">
    <property type="entry name" value="Plant lipid-transfer and hydrophobic proteins"/>
    <property type="match status" value="1"/>
</dbReference>
<dbReference type="EMBL" id="LR746264">
    <property type="protein sequence ID" value="CAA7389094.1"/>
    <property type="molecule type" value="Genomic_DNA"/>
</dbReference>
<dbReference type="SUPFAM" id="SSF47699">
    <property type="entry name" value="Bifunctional inhibitor/lipid-transfer protein/seed storage 2S albumin"/>
    <property type="match status" value="1"/>
</dbReference>
<keyword evidence="9" id="KW-1185">Reference proteome</keyword>
<feature type="region of interest" description="Disordered" evidence="5">
    <location>
        <begin position="22"/>
        <end position="45"/>
    </location>
</feature>
<dbReference type="PRINTS" id="PR00382">
    <property type="entry name" value="LIPIDTRNSFER"/>
</dbReference>
<feature type="signal peptide" evidence="6">
    <location>
        <begin position="1"/>
        <end position="23"/>
    </location>
</feature>
<dbReference type="Proteomes" id="UP000663760">
    <property type="component" value="Chromosome 1"/>
</dbReference>
<evidence type="ECO:0000313" key="9">
    <source>
        <dbReference type="Proteomes" id="UP000663760"/>
    </source>
</evidence>
<keyword evidence="2 6" id="KW-0732">Signal</keyword>
<feature type="domain" description="Bifunctional inhibitor/plant lipid transfer protein/seed storage helical" evidence="7">
    <location>
        <begin position="51"/>
        <end position="131"/>
    </location>
</feature>
<sequence>MDRMVLCVGFLVLMASFRGGARAQSPSPASSPPKKAPAAPPPLAVPPEKPCSKVILQSLAPCLSYVTTPKGGRTKPSPDCCDSLRKFLDDRPKCLCFLIDSNSTFPIAVDRGQALNLPNACNATIPPIDRCLRPGPTAPSPAPPPSNAANPSLVPSAAAFLAGISLAIVAAFL</sequence>
<reference evidence="8" key="1">
    <citation type="submission" date="2020-02" db="EMBL/GenBank/DDBJ databases">
        <authorList>
            <person name="Scholz U."/>
            <person name="Mascher M."/>
            <person name="Fiebig A."/>
        </authorList>
    </citation>
    <scope>NUCLEOTIDE SEQUENCE</scope>
</reference>
<evidence type="ECO:0000256" key="5">
    <source>
        <dbReference type="SAM" id="MobiDB-lite"/>
    </source>
</evidence>
<keyword evidence="3" id="KW-1015">Disulfide bond</keyword>
<dbReference type="OrthoDB" id="659547at2759"/>
<dbReference type="SMART" id="SM00499">
    <property type="entry name" value="AAI"/>
    <property type="match status" value="1"/>
</dbReference>
<dbReference type="Pfam" id="PF14368">
    <property type="entry name" value="LTP_2"/>
    <property type="match status" value="1"/>
</dbReference>
<dbReference type="InterPro" id="IPR043325">
    <property type="entry name" value="LTSS"/>
</dbReference>
<dbReference type="CDD" id="cd00010">
    <property type="entry name" value="AAI_LTSS"/>
    <property type="match status" value="1"/>
</dbReference>
<dbReference type="AlphaFoldDB" id="A0A7I8JYN9"/>
<dbReference type="InterPro" id="IPR000528">
    <property type="entry name" value="Plant_nsLTP"/>
</dbReference>
<name>A0A7I8JYN9_SPIIN</name>
<evidence type="ECO:0000256" key="6">
    <source>
        <dbReference type="SAM" id="SignalP"/>
    </source>
</evidence>
<evidence type="ECO:0000256" key="1">
    <source>
        <dbReference type="ARBA" id="ARBA00009748"/>
    </source>
</evidence>
<keyword evidence="4" id="KW-0325">Glycoprotein</keyword>
<dbReference type="GO" id="GO:0006869">
    <property type="term" value="P:lipid transport"/>
    <property type="evidence" value="ECO:0007669"/>
    <property type="project" value="InterPro"/>
</dbReference>
<dbReference type="PANTHER" id="PTHR33044">
    <property type="entry name" value="BIFUNCTIONAL INHIBITOR/LIPID-TRANSFER PROTEIN/SEED STORAGE 2S ALBUMIN SUPERFAMILY PROTEIN-RELATED"/>
    <property type="match status" value="1"/>
</dbReference>
<feature type="chain" id="PRO_5029622991" description="Bifunctional inhibitor/plant lipid transfer protein/seed storage helical domain-containing protein" evidence="6">
    <location>
        <begin position="24"/>
        <end position="173"/>
    </location>
</feature>
<dbReference type="GO" id="GO:0008289">
    <property type="term" value="F:lipid binding"/>
    <property type="evidence" value="ECO:0007669"/>
    <property type="project" value="InterPro"/>
</dbReference>
<evidence type="ECO:0000256" key="2">
    <source>
        <dbReference type="ARBA" id="ARBA00022729"/>
    </source>
</evidence>
<proteinExistence type="inferred from homology"/>
<protein>
    <recommendedName>
        <fullName evidence="7">Bifunctional inhibitor/plant lipid transfer protein/seed storage helical domain-containing protein</fullName>
    </recommendedName>
</protein>
<evidence type="ECO:0000313" key="8">
    <source>
        <dbReference type="EMBL" id="CAA7389094.1"/>
    </source>
</evidence>
<dbReference type="InterPro" id="IPR036312">
    <property type="entry name" value="Bifun_inhib/LTP/seed_sf"/>
</dbReference>
<feature type="compositionally biased region" description="Pro residues" evidence="5">
    <location>
        <begin position="29"/>
        <end position="45"/>
    </location>
</feature>
<evidence type="ECO:0000259" key="7">
    <source>
        <dbReference type="SMART" id="SM00499"/>
    </source>
</evidence>
<dbReference type="InterPro" id="IPR016140">
    <property type="entry name" value="Bifunc_inhib/LTP/seed_store"/>
</dbReference>
<gene>
    <name evidence="8" type="ORF">SI8410_01001201</name>
</gene>
<evidence type="ECO:0000256" key="4">
    <source>
        <dbReference type="ARBA" id="ARBA00023180"/>
    </source>
</evidence>
<organism evidence="8 9">
    <name type="scientific">Spirodela intermedia</name>
    <name type="common">Intermediate duckweed</name>
    <dbReference type="NCBI Taxonomy" id="51605"/>
    <lineage>
        <taxon>Eukaryota</taxon>
        <taxon>Viridiplantae</taxon>
        <taxon>Streptophyta</taxon>
        <taxon>Embryophyta</taxon>
        <taxon>Tracheophyta</taxon>
        <taxon>Spermatophyta</taxon>
        <taxon>Magnoliopsida</taxon>
        <taxon>Liliopsida</taxon>
        <taxon>Araceae</taxon>
        <taxon>Lemnoideae</taxon>
        <taxon>Spirodela</taxon>
    </lineage>
</organism>
<evidence type="ECO:0000256" key="3">
    <source>
        <dbReference type="ARBA" id="ARBA00023157"/>
    </source>
</evidence>
<accession>A0A7I8JYN9</accession>
<comment type="similarity">
    <text evidence="1">Belongs to the plant LTP family.</text>
</comment>